<gene>
    <name evidence="2" type="ORF">UA74_10340</name>
</gene>
<sequence>MQAYAYDGTCRSFSKKVSSQLTGASRRPYRNLTHPGREQIASRSDRRGQRGRGPHPSWSRRPTGPAESVDRAADQSRASSGRRWTAQPRRSPDGARSMRRAADAAARQTPRTPEPAPPTSCRLGVTTLDSASPPCFSVIGITLGSNFAAVDQHRPGGERRRIVHSGHRVIEFLLDIVDAQATEAPLSPHHAKPADRPTVVRAGMPSSKPTDRRRPYAAPEAECRSKDNSDDGDRSLIEEIGRRRRDPPAGTRP</sequence>
<feature type="region of interest" description="Disordered" evidence="1">
    <location>
        <begin position="184"/>
        <end position="253"/>
    </location>
</feature>
<accession>A0AAC9LAS7</accession>
<feature type="compositionally biased region" description="Basic and acidic residues" evidence="1">
    <location>
        <begin position="221"/>
        <end position="241"/>
    </location>
</feature>
<evidence type="ECO:0000313" key="3">
    <source>
        <dbReference type="Proteomes" id="UP000185511"/>
    </source>
</evidence>
<organism evidence="2 3">
    <name type="scientific">Actinoalloteichus fjordicus</name>
    <dbReference type="NCBI Taxonomy" id="1612552"/>
    <lineage>
        <taxon>Bacteria</taxon>
        <taxon>Bacillati</taxon>
        <taxon>Actinomycetota</taxon>
        <taxon>Actinomycetes</taxon>
        <taxon>Pseudonocardiales</taxon>
        <taxon>Pseudonocardiaceae</taxon>
        <taxon>Actinoalloteichus</taxon>
    </lineage>
</organism>
<feature type="compositionally biased region" description="Polar residues" evidence="1">
    <location>
        <begin position="14"/>
        <end position="23"/>
    </location>
</feature>
<dbReference type="AlphaFoldDB" id="A0AAC9LAS7"/>
<protein>
    <submittedName>
        <fullName evidence="2">Uncharacterized protein</fullName>
    </submittedName>
</protein>
<dbReference type="KEGG" id="acad:UA74_10340"/>
<reference evidence="3" key="1">
    <citation type="submission" date="2016-06" db="EMBL/GenBank/DDBJ databases">
        <title>Complete genome sequence of Actinoalloteichus fjordicus DSM 46855 (=ADI127-17), type strain of the new species Actinoalloteichus fjordicus.</title>
        <authorList>
            <person name="Ruckert C."/>
            <person name="Nouioui I."/>
            <person name="Willmese J."/>
            <person name="van Wezel G."/>
            <person name="Klenk H.-P."/>
            <person name="Kalinowski J."/>
            <person name="Zotchev S.B."/>
        </authorList>
    </citation>
    <scope>NUCLEOTIDE SEQUENCE [LARGE SCALE GENOMIC DNA]</scope>
    <source>
        <strain evidence="3">ADI127-7</strain>
    </source>
</reference>
<proteinExistence type="predicted"/>
<evidence type="ECO:0000313" key="2">
    <source>
        <dbReference type="EMBL" id="APU14131.1"/>
    </source>
</evidence>
<evidence type="ECO:0000256" key="1">
    <source>
        <dbReference type="SAM" id="MobiDB-lite"/>
    </source>
</evidence>
<dbReference type="EMBL" id="CP016076">
    <property type="protein sequence ID" value="APU14131.1"/>
    <property type="molecule type" value="Genomic_DNA"/>
</dbReference>
<feature type="region of interest" description="Disordered" evidence="1">
    <location>
        <begin position="14"/>
        <end position="125"/>
    </location>
</feature>
<keyword evidence="3" id="KW-1185">Reference proteome</keyword>
<dbReference type="Proteomes" id="UP000185511">
    <property type="component" value="Chromosome"/>
</dbReference>
<name>A0AAC9LAS7_9PSEU</name>